<dbReference type="InterPro" id="IPR051164">
    <property type="entry name" value="NmrA-like_oxidored"/>
</dbReference>
<dbReference type="PANTHER" id="PTHR42748:SF7">
    <property type="entry name" value="NMRA LIKE REDOX SENSOR 1-RELATED"/>
    <property type="match status" value="1"/>
</dbReference>
<accession>A0A8H4IZY7</accession>
<sequence>MPTILVVGATGQQGGGVINALLASGSTDLKIRALTRNPSSSAAHALSKRGIEPVKGDLLNRQSLIKALTGCDAAYLVTDFRGPEDIVGELRQGRQFADAAAEAGVKHVVFSSVAGADQTAGIVDHFHTKHLVEQHIQASRIPHWTVVRPVGFMEVFPPPNPLARFFSWGAFAAPMGDTKQKYVACDDIGRAVAKALLEPKRFHGRILTVCGEVAEVPGSPEETRALLVEVVDIETWAGRKQAEREARKFK</sequence>
<dbReference type="Pfam" id="PF05368">
    <property type="entry name" value="NmrA"/>
    <property type="match status" value="1"/>
</dbReference>
<dbReference type="Gene3D" id="3.40.50.720">
    <property type="entry name" value="NAD(P)-binding Rossmann-like Domain"/>
    <property type="match status" value="1"/>
</dbReference>
<dbReference type="InterPro" id="IPR008030">
    <property type="entry name" value="NmrA-like"/>
</dbReference>
<dbReference type="SUPFAM" id="SSF51735">
    <property type="entry name" value="NAD(P)-binding Rossmann-fold domains"/>
    <property type="match status" value="1"/>
</dbReference>
<feature type="domain" description="NmrA-like" evidence="3">
    <location>
        <begin position="3"/>
        <end position="213"/>
    </location>
</feature>
<dbReference type="AlphaFoldDB" id="A0A8H4IZY7"/>
<dbReference type="OrthoDB" id="300709at2759"/>
<protein>
    <recommendedName>
        <fullName evidence="3">NmrA-like domain-containing protein</fullName>
    </recommendedName>
</protein>
<evidence type="ECO:0000313" key="5">
    <source>
        <dbReference type="Proteomes" id="UP000572817"/>
    </source>
</evidence>
<name>A0A8H4IZY7_9PEZI</name>
<dbReference type="PANTHER" id="PTHR42748">
    <property type="entry name" value="NITROGEN METABOLITE REPRESSION PROTEIN NMRA FAMILY MEMBER"/>
    <property type="match status" value="1"/>
</dbReference>
<evidence type="ECO:0000256" key="1">
    <source>
        <dbReference type="ARBA" id="ARBA00006328"/>
    </source>
</evidence>
<evidence type="ECO:0000313" key="4">
    <source>
        <dbReference type="EMBL" id="KAF4309638.1"/>
    </source>
</evidence>
<dbReference type="Proteomes" id="UP000572817">
    <property type="component" value="Unassembled WGS sequence"/>
</dbReference>
<evidence type="ECO:0000256" key="2">
    <source>
        <dbReference type="ARBA" id="ARBA00022857"/>
    </source>
</evidence>
<gene>
    <name evidence="4" type="ORF">GTA08_BOTSDO03364</name>
</gene>
<proteinExistence type="inferred from homology"/>
<reference evidence="4" key="1">
    <citation type="submission" date="2020-04" db="EMBL/GenBank/DDBJ databases">
        <title>Genome Assembly and Annotation of Botryosphaeria dothidea sdau 11-99, a Latent Pathogen of Apple Fruit Ring Rot in China.</title>
        <authorList>
            <person name="Yu C."/>
            <person name="Diao Y."/>
            <person name="Lu Q."/>
            <person name="Zhao J."/>
            <person name="Cui S."/>
            <person name="Peng C."/>
            <person name="He B."/>
            <person name="Liu H."/>
        </authorList>
    </citation>
    <scope>NUCLEOTIDE SEQUENCE [LARGE SCALE GENOMIC DNA]</scope>
    <source>
        <strain evidence="4">Sdau11-99</strain>
    </source>
</reference>
<evidence type="ECO:0000259" key="3">
    <source>
        <dbReference type="Pfam" id="PF05368"/>
    </source>
</evidence>
<dbReference type="CDD" id="cd05251">
    <property type="entry name" value="NmrA_like_SDR_a"/>
    <property type="match status" value="1"/>
</dbReference>
<dbReference type="EMBL" id="WWBZ02000016">
    <property type="protein sequence ID" value="KAF4309638.1"/>
    <property type="molecule type" value="Genomic_DNA"/>
</dbReference>
<comment type="similarity">
    <text evidence="1">Belongs to the NmrA-type oxidoreductase family.</text>
</comment>
<keyword evidence="5" id="KW-1185">Reference proteome</keyword>
<keyword evidence="2" id="KW-0521">NADP</keyword>
<organism evidence="4 5">
    <name type="scientific">Botryosphaeria dothidea</name>
    <dbReference type="NCBI Taxonomy" id="55169"/>
    <lineage>
        <taxon>Eukaryota</taxon>
        <taxon>Fungi</taxon>
        <taxon>Dikarya</taxon>
        <taxon>Ascomycota</taxon>
        <taxon>Pezizomycotina</taxon>
        <taxon>Dothideomycetes</taxon>
        <taxon>Dothideomycetes incertae sedis</taxon>
        <taxon>Botryosphaeriales</taxon>
        <taxon>Botryosphaeriaceae</taxon>
        <taxon>Botryosphaeria</taxon>
    </lineage>
</organism>
<comment type="caution">
    <text evidence="4">The sequence shown here is derived from an EMBL/GenBank/DDBJ whole genome shotgun (WGS) entry which is preliminary data.</text>
</comment>
<dbReference type="InterPro" id="IPR036291">
    <property type="entry name" value="NAD(P)-bd_dom_sf"/>
</dbReference>